<keyword evidence="3" id="KW-1185">Reference proteome</keyword>
<dbReference type="EMBL" id="JAMQON010000001">
    <property type="protein sequence ID" value="MDS0258377.1"/>
    <property type="molecule type" value="Genomic_DNA"/>
</dbReference>
<evidence type="ECO:0000313" key="2">
    <source>
        <dbReference type="EMBL" id="MDS0258377.1"/>
    </source>
</evidence>
<evidence type="ECO:0000256" key="1">
    <source>
        <dbReference type="SAM" id="MobiDB-lite"/>
    </source>
</evidence>
<gene>
    <name evidence="2" type="ORF">NDI56_03005</name>
</gene>
<feature type="compositionally biased region" description="Polar residues" evidence="1">
    <location>
        <begin position="58"/>
        <end position="79"/>
    </location>
</feature>
<dbReference type="InterPro" id="IPR006311">
    <property type="entry name" value="TAT_signal"/>
</dbReference>
<evidence type="ECO:0000313" key="3">
    <source>
        <dbReference type="Proteomes" id="UP001259659"/>
    </source>
</evidence>
<name>A0ABU2F7X9_9EURY</name>
<dbReference type="RefSeq" id="WP_310917945.1">
    <property type="nucleotide sequence ID" value="NZ_JAMQON010000001.1"/>
</dbReference>
<dbReference type="Proteomes" id="UP001259659">
    <property type="component" value="Unassembled WGS sequence"/>
</dbReference>
<feature type="region of interest" description="Disordered" evidence="1">
    <location>
        <begin position="56"/>
        <end position="87"/>
    </location>
</feature>
<proteinExistence type="predicted"/>
<protein>
    <submittedName>
        <fullName evidence="2">Uncharacterized protein</fullName>
    </submittedName>
</protein>
<accession>A0ABU2F7X9</accession>
<reference evidence="2 3" key="1">
    <citation type="submission" date="2022-06" db="EMBL/GenBank/DDBJ databases">
        <title>Haloarcula sp. a new haloarchaeum isolate from saline soil.</title>
        <authorList>
            <person name="Strakova D."/>
            <person name="Galisteo C."/>
            <person name="Sanchez-Porro C."/>
            <person name="Ventosa A."/>
        </authorList>
    </citation>
    <scope>NUCLEOTIDE SEQUENCE [LARGE SCALE GENOMIC DNA]</scope>
    <source>
        <strain evidence="2 3">S1CR25-12</strain>
    </source>
</reference>
<comment type="caution">
    <text evidence="2">The sequence shown here is derived from an EMBL/GenBank/DDBJ whole genome shotgun (WGS) entry which is preliminary data.</text>
</comment>
<dbReference type="PROSITE" id="PS51318">
    <property type="entry name" value="TAT"/>
    <property type="match status" value="1"/>
</dbReference>
<sequence>MQPSNWLSRREILVSAVAGATGALAGCAGTEDELPPSRAASMMRTRKALETLTVPAETKTNVSPPSLRTLKSTQSTTLRFENGGTAPPESEVYECIVWEETGSLVIEDGATLGITETV</sequence>
<organism evidence="2 3">
    <name type="scientific">Haloarcula saliterrae</name>
    <dbReference type="NCBI Taxonomy" id="2950534"/>
    <lineage>
        <taxon>Archaea</taxon>
        <taxon>Methanobacteriati</taxon>
        <taxon>Methanobacteriota</taxon>
        <taxon>Stenosarchaea group</taxon>
        <taxon>Halobacteria</taxon>
        <taxon>Halobacteriales</taxon>
        <taxon>Haloarculaceae</taxon>
        <taxon>Haloarcula</taxon>
    </lineage>
</organism>